<keyword evidence="5 17" id="KW-0121">Carboxypeptidase</keyword>
<evidence type="ECO:0000259" key="16">
    <source>
        <dbReference type="SMART" id="SM00936"/>
    </source>
</evidence>
<organism evidence="17 18">
    <name type="scientific">Mesobacillus persicus</name>
    <dbReference type="NCBI Taxonomy" id="930146"/>
    <lineage>
        <taxon>Bacteria</taxon>
        <taxon>Bacillati</taxon>
        <taxon>Bacillota</taxon>
        <taxon>Bacilli</taxon>
        <taxon>Bacillales</taxon>
        <taxon>Bacillaceae</taxon>
        <taxon>Mesobacillus</taxon>
    </lineage>
</organism>
<evidence type="ECO:0000256" key="14">
    <source>
        <dbReference type="PIRSR" id="PIRSR618044-2"/>
    </source>
</evidence>
<comment type="pathway">
    <text evidence="2">Cell wall biogenesis; peptidoglycan biosynthesis.</text>
</comment>
<keyword evidence="8" id="KW-0378">Hydrolase</keyword>
<dbReference type="Pfam" id="PF00768">
    <property type="entry name" value="Peptidase_S11"/>
    <property type="match status" value="1"/>
</dbReference>
<evidence type="ECO:0000313" key="17">
    <source>
        <dbReference type="EMBL" id="SEN95168.1"/>
    </source>
</evidence>
<dbReference type="UniPathway" id="UPA00219"/>
<evidence type="ECO:0000256" key="11">
    <source>
        <dbReference type="ARBA" id="ARBA00023316"/>
    </source>
</evidence>
<feature type="binding site" evidence="14">
    <location>
        <position position="251"/>
    </location>
    <ligand>
        <name>substrate</name>
    </ligand>
</feature>
<comment type="catalytic activity">
    <reaction evidence="12">
        <text>Preferential cleavage: (Ac)2-L-Lys-D-Ala-|-D-Ala. Also transpeptidation of peptidyl-alanyl moieties that are N-acyl substituents of D-alanine.</text>
        <dbReference type="EC" id="3.4.16.4"/>
    </reaction>
</comment>
<dbReference type="AlphaFoldDB" id="A0A1H8KRZ3"/>
<keyword evidence="18" id="KW-1185">Reference proteome</keyword>
<dbReference type="InterPro" id="IPR012338">
    <property type="entry name" value="Beta-lactam/transpept-like"/>
</dbReference>
<evidence type="ECO:0000256" key="8">
    <source>
        <dbReference type="ARBA" id="ARBA00022801"/>
    </source>
</evidence>
<dbReference type="InterPro" id="IPR001967">
    <property type="entry name" value="Peptidase_S11_N"/>
</dbReference>
<dbReference type="PANTHER" id="PTHR21581">
    <property type="entry name" value="D-ALANYL-D-ALANINE CARBOXYPEPTIDASE"/>
    <property type="match status" value="1"/>
</dbReference>
<dbReference type="SMART" id="SM00936">
    <property type="entry name" value="PBP5_C"/>
    <property type="match status" value="1"/>
</dbReference>
<evidence type="ECO:0000256" key="2">
    <source>
        <dbReference type="ARBA" id="ARBA00004752"/>
    </source>
</evidence>
<evidence type="ECO:0000256" key="1">
    <source>
        <dbReference type="ARBA" id="ARBA00003217"/>
    </source>
</evidence>
<sequence length="442" mass="48863">MNRYKQLSIFVVVFLLSLTTLLSGFVQNVNAAEDELGLSAEAAILLDADTGKILYEKNADVVLGVASMAKMMTEYLVLEAIHDGKITWDQPVRINEYVHRLSAAPGLSNVGLTQGEDYTVEELYQAMAIHSGNAATVALAELIGGTEKNFVELMNAKAEELNLQDYKFVNSSGLNNSSLLGNHPAGAPDEENVMSARATARLAYRLLTDYPEVLDTASQPRLPFRDGKTYDNFNFMLPTLIHEYPGIDGLKTGSTNFAGYGFTATAKRGDQRFISVVMKAETRDIRFSETAKIMNYAFSNFKKEQLFDENYQIKGKETVPVTKGKEDQVQIQTEEELALTIKNGEKEAYKPKLVLDKEKLNEDGELTAPIEKGETIGYVTVEHENGEDIRFLTQDGHKQIQIPVTAAESVEKANWFVLSMRGIGGFFGDLFSTVASTVKGLF</sequence>
<dbReference type="InterPro" id="IPR015956">
    <property type="entry name" value="Peniciliin-bd_prot_C_sf"/>
</dbReference>
<comment type="function">
    <text evidence="1">Removes C-terminal D-alanyl residues from sugar-peptide cell wall precursors.</text>
</comment>
<dbReference type="InterPro" id="IPR018044">
    <property type="entry name" value="Peptidase_S11"/>
</dbReference>
<dbReference type="GO" id="GO:0006508">
    <property type="term" value="P:proteolysis"/>
    <property type="evidence" value="ECO:0007669"/>
    <property type="project" value="UniProtKB-KW"/>
</dbReference>
<dbReference type="PRINTS" id="PR00725">
    <property type="entry name" value="DADACBPTASE1"/>
</dbReference>
<evidence type="ECO:0000313" key="18">
    <source>
        <dbReference type="Proteomes" id="UP000198553"/>
    </source>
</evidence>
<dbReference type="OrthoDB" id="9791132at2"/>
<evidence type="ECO:0000256" key="10">
    <source>
        <dbReference type="ARBA" id="ARBA00022984"/>
    </source>
</evidence>
<dbReference type="EC" id="3.4.16.4" evidence="4"/>
<keyword evidence="11" id="KW-0961">Cell wall biogenesis/degradation</keyword>
<accession>A0A1H8KRZ3</accession>
<dbReference type="InterPro" id="IPR012907">
    <property type="entry name" value="Peptidase_S11_C"/>
</dbReference>
<dbReference type="Pfam" id="PF07943">
    <property type="entry name" value="PBP5_C"/>
    <property type="match status" value="1"/>
</dbReference>
<dbReference type="GO" id="GO:0009002">
    <property type="term" value="F:serine-type D-Ala-D-Ala carboxypeptidase activity"/>
    <property type="evidence" value="ECO:0007669"/>
    <property type="project" value="UniProtKB-EC"/>
</dbReference>
<dbReference type="Gene3D" id="3.40.710.10">
    <property type="entry name" value="DD-peptidase/beta-lactamase superfamily"/>
    <property type="match status" value="1"/>
</dbReference>
<evidence type="ECO:0000256" key="13">
    <source>
        <dbReference type="PIRSR" id="PIRSR618044-1"/>
    </source>
</evidence>
<evidence type="ECO:0000256" key="7">
    <source>
        <dbReference type="ARBA" id="ARBA00022729"/>
    </source>
</evidence>
<dbReference type="RefSeq" id="WP_090750536.1">
    <property type="nucleotide sequence ID" value="NZ_FOBW01000030.1"/>
</dbReference>
<dbReference type="Proteomes" id="UP000198553">
    <property type="component" value="Unassembled WGS sequence"/>
</dbReference>
<dbReference type="GO" id="GO:0071555">
    <property type="term" value="P:cell wall organization"/>
    <property type="evidence" value="ECO:0007669"/>
    <property type="project" value="UniProtKB-KW"/>
</dbReference>
<keyword evidence="7" id="KW-0732">Signal</keyword>
<evidence type="ECO:0000256" key="5">
    <source>
        <dbReference type="ARBA" id="ARBA00022645"/>
    </source>
</evidence>
<evidence type="ECO:0000256" key="12">
    <source>
        <dbReference type="ARBA" id="ARBA00034000"/>
    </source>
</evidence>
<keyword evidence="6" id="KW-0645">Protease</keyword>
<keyword evidence="9" id="KW-0133">Cell shape</keyword>
<feature type="active site" description="Proton acceptor" evidence="13">
    <location>
        <position position="70"/>
    </location>
</feature>
<dbReference type="Gene3D" id="2.60.410.10">
    <property type="entry name" value="D-Ala-D-Ala carboxypeptidase, C-terminal domain"/>
    <property type="match status" value="1"/>
</dbReference>
<dbReference type="GO" id="GO:0009252">
    <property type="term" value="P:peptidoglycan biosynthetic process"/>
    <property type="evidence" value="ECO:0007669"/>
    <property type="project" value="UniProtKB-UniPathway"/>
</dbReference>
<evidence type="ECO:0000256" key="3">
    <source>
        <dbReference type="ARBA" id="ARBA00007164"/>
    </source>
</evidence>
<feature type="active site" evidence="13">
    <location>
        <position position="131"/>
    </location>
</feature>
<name>A0A1H8KRZ3_9BACI</name>
<dbReference type="InterPro" id="IPR037167">
    <property type="entry name" value="Peptidase_S11_C_sf"/>
</dbReference>
<comment type="similarity">
    <text evidence="3 15">Belongs to the peptidase S11 family.</text>
</comment>
<dbReference type="GO" id="GO:0008360">
    <property type="term" value="P:regulation of cell shape"/>
    <property type="evidence" value="ECO:0007669"/>
    <property type="project" value="UniProtKB-KW"/>
</dbReference>
<evidence type="ECO:0000256" key="9">
    <source>
        <dbReference type="ARBA" id="ARBA00022960"/>
    </source>
</evidence>
<dbReference type="PANTHER" id="PTHR21581:SF11">
    <property type="entry name" value="D-ALANYL-D-ALANINE CARBOXYPEPTIDASE DACA"/>
    <property type="match status" value="1"/>
</dbReference>
<gene>
    <name evidence="17" type="ORF">SAMN05192533_13018</name>
</gene>
<evidence type="ECO:0000256" key="4">
    <source>
        <dbReference type="ARBA" id="ARBA00012448"/>
    </source>
</evidence>
<keyword evidence="10" id="KW-0573">Peptidoglycan synthesis</keyword>
<dbReference type="EMBL" id="FOBW01000030">
    <property type="protein sequence ID" value="SEN95168.1"/>
    <property type="molecule type" value="Genomic_DNA"/>
</dbReference>
<dbReference type="SUPFAM" id="SSF69189">
    <property type="entry name" value="Penicillin-binding protein associated domain"/>
    <property type="match status" value="1"/>
</dbReference>
<dbReference type="STRING" id="930146.SAMN05192533_13018"/>
<feature type="domain" description="Peptidase S11 D-Ala-D-Ala carboxypeptidase A C-terminal" evidence="16">
    <location>
        <begin position="301"/>
        <end position="412"/>
    </location>
</feature>
<feature type="active site" description="Proton acceptor" evidence="13">
    <location>
        <position position="67"/>
    </location>
</feature>
<protein>
    <recommendedName>
        <fullName evidence="4">serine-type D-Ala-D-Ala carboxypeptidase</fullName>
        <ecNumber evidence="4">3.4.16.4</ecNumber>
    </recommendedName>
</protein>
<reference evidence="18" key="1">
    <citation type="submission" date="2016-10" db="EMBL/GenBank/DDBJ databases">
        <authorList>
            <person name="Varghese N."/>
            <person name="Submissions S."/>
        </authorList>
    </citation>
    <scope>NUCLEOTIDE SEQUENCE [LARGE SCALE GENOMIC DNA]</scope>
    <source>
        <strain evidence="18">B48,IBRC-M 10115,DSM 25386,CECT 8001</strain>
    </source>
</reference>
<evidence type="ECO:0000256" key="6">
    <source>
        <dbReference type="ARBA" id="ARBA00022670"/>
    </source>
</evidence>
<dbReference type="SUPFAM" id="SSF56601">
    <property type="entry name" value="beta-lactamase/transpeptidase-like"/>
    <property type="match status" value="1"/>
</dbReference>
<evidence type="ECO:0000256" key="15">
    <source>
        <dbReference type="RuleBase" id="RU004016"/>
    </source>
</evidence>
<proteinExistence type="inferred from homology"/>